<reference evidence="2 3" key="1">
    <citation type="journal article" date="2023" name="Plants (Basel)">
        <title>Bridging the Gap: Combining Genomics and Transcriptomics Approaches to Understand Stylosanthes scabra, an Orphan Legume from the Brazilian Caatinga.</title>
        <authorList>
            <person name="Ferreira-Neto J.R.C."/>
            <person name="da Silva M.D."/>
            <person name="Binneck E."/>
            <person name="de Melo N.F."/>
            <person name="da Silva R.H."/>
            <person name="de Melo A.L.T.M."/>
            <person name="Pandolfi V."/>
            <person name="Bustamante F.O."/>
            <person name="Brasileiro-Vidal A.C."/>
            <person name="Benko-Iseppon A.M."/>
        </authorList>
    </citation>
    <scope>NUCLEOTIDE SEQUENCE [LARGE SCALE GENOMIC DNA]</scope>
    <source>
        <tissue evidence="2">Leaves</tissue>
    </source>
</reference>
<keyword evidence="3" id="KW-1185">Reference proteome</keyword>
<sequence length="77" mass="8910">MHAKCSMAHKGKDTAINSTPSRARSTKNSNRGRSETLPADRFDHQIHQNQWRSLENRGYVHERIIRIPEGEADFIRP</sequence>
<evidence type="ECO:0000256" key="1">
    <source>
        <dbReference type="SAM" id="MobiDB-lite"/>
    </source>
</evidence>
<evidence type="ECO:0000313" key="3">
    <source>
        <dbReference type="Proteomes" id="UP001341840"/>
    </source>
</evidence>
<evidence type="ECO:0000313" key="2">
    <source>
        <dbReference type="EMBL" id="MED6170892.1"/>
    </source>
</evidence>
<accession>A0ABU6VD71</accession>
<comment type="caution">
    <text evidence="2">The sequence shown here is derived from an EMBL/GenBank/DDBJ whole genome shotgun (WGS) entry which is preliminary data.</text>
</comment>
<gene>
    <name evidence="2" type="ORF">PIB30_035469</name>
</gene>
<feature type="compositionally biased region" description="Basic and acidic residues" evidence="1">
    <location>
        <begin position="32"/>
        <end position="44"/>
    </location>
</feature>
<name>A0ABU6VD71_9FABA</name>
<dbReference type="Proteomes" id="UP001341840">
    <property type="component" value="Unassembled WGS sequence"/>
</dbReference>
<organism evidence="2 3">
    <name type="scientific">Stylosanthes scabra</name>
    <dbReference type="NCBI Taxonomy" id="79078"/>
    <lineage>
        <taxon>Eukaryota</taxon>
        <taxon>Viridiplantae</taxon>
        <taxon>Streptophyta</taxon>
        <taxon>Embryophyta</taxon>
        <taxon>Tracheophyta</taxon>
        <taxon>Spermatophyta</taxon>
        <taxon>Magnoliopsida</taxon>
        <taxon>eudicotyledons</taxon>
        <taxon>Gunneridae</taxon>
        <taxon>Pentapetalae</taxon>
        <taxon>rosids</taxon>
        <taxon>fabids</taxon>
        <taxon>Fabales</taxon>
        <taxon>Fabaceae</taxon>
        <taxon>Papilionoideae</taxon>
        <taxon>50 kb inversion clade</taxon>
        <taxon>dalbergioids sensu lato</taxon>
        <taxon>Dalbergieae</taxon>
        <taxon>Pterocarpus clade</taxon>
        <taxon>Stylosanthes</taxon>
    </lineage>
</organism>
<feature type="compositionally biased region" description="Polar residues" evidence="1">
    <location>
        <begin position="15"/>
        <end position="31"/>
    </location>
</feature>
<feature type="region of interest" description="Disordered" evidence="1">
    <location>
        <begin position="1"/>
        <end position="44"/>
    </location>
</feature>
<protein>
    <submittedName>
        <fullName evidence="2">Uncharacterized protein</fullName>
    </submittedName>
</protein>
<dbReference type="EMBL" id="JASCZI010151204">
    <property type="protein sequence ID" value="MED6170892.1"/>
    <property type="molecule type" value="Genomic_DNA"/>
</dbReference>
<proteinExistence type="predicted"/>